<accession>A0A1W2DRX9</accession>
<reference evidence="1 2" key="1">
    <citation type="submission" date="2017-04" db="EMBL/GenBank/DDBJ databases">
        <authorList>
            <person name="Afonso C.L."/>
            <person name="Miller P.J."/>
            <person name="Scott M.A."/>
            <person name="Spackman E."/>
            <person name="Goraichik I."/>
            <person name="Dimitrov K.M."/>
            <person name="Suarez D.L."/>
            <person name="Swayne D.E."/>
        </authorList>
    </citation>
    <scope>NUCLEOTIDE SEQUENCE [LARGE SCALE GENOMIC DNA]</scope>
    <source>
        <strain evidence="1 2">CGMCC 1.12644</strain>
    </source>
</reference>
<dbReference type="Proteomes" id="UP000192330">
    <property type="component" value="Unassembled WGS sequence"/>
</dbReference>
<dbReference type="RefSeq" id="WP_084353935.1">
    <property type="nucleotide sequence ID" value="NZ_FWYD01000017.1"/>
</dbReference>
<proteinExistence type="predicted"/>
<evidence type="ECO:0000313" key="1">
    <source>
        <dbReference type="EMBL" id="SMC99802.1"/>
    </source>
</evidence>
<evidence type="ECO:0000313" key="2">
    <source>
        <dbReference type="Proteomes" id="UP000192330"/>
    </source>
</evidence>
<organism evidence="1 2">
    <name type="scientific">Primorskyibacter flagellatus</name>
    <dbReference type="NCBI Taxonomy" id="1387277"/>
    <lineage>
        <taxon>Bacteria</taxon>
        <taxon>Pseudomonadati</taxon>
        <taxon>Pseudomonadota</taxon>
        <taxon>Alphaproteobacteria</taxon>
        <taxon>Rhodobacterales</taxon>
        <taxon>Roseobacteraceae</taxon>
        <taxon>Primorskyibacter</taxon>
    </lineage>
</organism>
<protein>
    <submittedName>
        <fullName evidence="1">Uncharacterized protein</fullName>
    </submittedName>
</protein>
<sequence length="116" mass="13042">MLKATDLTLDPKLNGGISAAGEHLREYGNSLCHLLDELDEPLGLDALCDLHGEFEKPFPKMDVIESALRDIERVLARQTTSSLDRLGRERNFYASDATRWHGARVSELLVRFSTED</sequence>
<dbReference type="EMBL" id="FWYD01000017">
    <property type="protein sequence ID" value="SMC99802.1"/>
    <property type="molecule type" value="Genomic_DNA"/>
</dbReference>
<name>A0A1W2DRX9_9RHOB</name>
<dbReference type="AlphaFoldDB" id="A0A1W2DRX9"/>
<keyword evidence="2" id="KW-1185">Reference proteome</keyword>
<gene>
    <name evidence="1" type="ORF">SAMN06295998_1176</name>
</gene>
<dbReference type="OrthoDB" id="7868439at2"/>